<comment type="caution">
    <text evidence="1">The sequence shown here is derived from an EMBL/GenBank/DDBJ whole genome shotgun (WGS) entry which is preliminary data.</text>
</comment>
<dbReference type="EMBL" id="CABFNQ020000762">
    <property type="protein sequence ID" value="CAH0039620.1"/>
    <property type="molecule type" value="Genomic_DNA"/>
</dbReference>
<organism evidence="1 2">
    <name type="scientific">Clonostachys rhizophaga</name>
    <dbReference type="NCBI Taxonomy" id="160324"/>
    <lineage>
        <taxon>Eukaryota</taxon>
        <taxon>Fungi</taxon>
        <taxon>Dikarya</taxon>
        <taxon>Ascomycota</taxon>
        <taxon>Pezizomycotina</taxon>
        <taxon>Sordariomycetes</taxon>
        <taxon>Hypocreomycetidae</taxon>
        <taxon>Hypocreales</taxon>
        <taxon>Bionectriaceae</taxon>
        <taxon>Clonostachys</taxon>
    </lineage>
</organism>
<evidence type="ECO:0000313" key="1">
    <source>
        <dbReference type="EMBL" id="CAH0039620.1"/>
    </source>
</evidence>
<name>A0A9N9W122_9HYPO</name>
<accession>A0A9N9W122</accession>
<protein>
    <submittedName>
        <fullName evidence="1">Uncharacterized protein</fullName>
    </submittedName>
</protein>
<keyword evidence="2" id="KW-1185">Reference proteome</keyword>
<proteinExistence type="predicted"/>
<sequence length="79" mass="9055">MSSEQMGIMNGSMPPHLGRNIWATSKLQEDFRLRKRAIREFTQALLIIENYLRQYIDAVNPSVVASLTETEVHPQHSVC</sequence>
<reference evidence="1" key="1">
    <citation type="submission" date="2021-10" db="EMBL/GenBank/DDBJ databases">
        <authorList>
            <person name="Piombo E."/>
        </authorList>
    </citation>
    <scope>NUCLEOTIDE SEQUENCE</scope>
</reference>
<dbReference type="OrthoDB" id="10421840at2759"/>
<gene>
    <name evidence="1" type="ORF">CRHIZ90672A_00005704</name>
</gene>
<evidence type="ECO:0000313" key="2">
    <source>
        <dbReference type="Proteomes" id="UP000696573"/>
    </source>
</evidence>
<dbReference type="Proteomes" id="UP000696573">
    <property type="component" value="Unassembled WGS sequence"/>
</dbReference>
<dbReference type="AlphaFoldDB" id="A0A9N9W122"/>